<keyword evidence="1" id="KW-0175">Coiled coil</keyword>
<keyword evidence="2" id="KW-0812">Transmembrane</keyword>
<dbReference type="PANTHER" id="PTHR32309">
    <property type="entry name" value="TYROSINE-PROTEIN KINASE"/>
    <property type="match status" value="1"/>
</dbReference>
<protein>
    <submittedName>
        <fullName evidence="3">Capsule biosynthesis protein</fullName>
    </submittedName>
</protein>
<dbReference type="PANTHER" id="PTHR32309:SF13">
    <property type="entry name" value="FERRIC ENTEROBACTIN TRANSPORT PROTEIN FEPE"/>
    <property type="match status" value="1"/>
</dbReference>
<evidence type="ECO:0000313" key="4">
    <source>
        <dbReference type="Proteomes" id="UP000501939"/>
    </source>
</evidence>
<dbReference type="Proteomes" id="UP000501939">
    <property type="component" value="Chromosome"/>
</dbReference>
<keyword evidence="2" id="KW-0472">Membrane</keyword>
<proteinExistence type="predicted"/>
<feature type="transmembrane region" description="Helical" evidence="2">
    <location>
        <begin position="12"/>
        <end position="33"/>
    </location>
</feature>
<feature type="coiled-coil region" evidence="1">
    <location>
        <begin position="176"/>
        <end position="268"/>
    </location>
</feature>
<accession>A0A6G8S7K8</accession>
<keyword evidence="4" id="KW-1185">Reference proteome</keyword>
<evidence type="ECO:0000256" key="1">
    <source>
        <dbReference type="SAM" id="Coils"/>
    </source>
</evidence>
<dbReference type="InterPro" id="IPR050445">
    <property type="entry name" value="Bact_polysacc_biosynth/exp"/>
</dbReference>
<dbReference type="GO" id="GO:0004713">
    <property type="term" value="F:protein tyrosine kinase activity"/>
    <property type="evidence" value="ECO:0007669"/>
    <property type="project" value="TreeGrafter"/>
</dbReference>
<keyword evidence="2" id="KW-1133">Transmembrane helix</keyword>
<dbReference type="RefSeq" id="WP_166327247.1">
    <property type="nucleotide sequence ID" value="NZ_CP049916.1"/>
</dbReference>
<evidence type="ECO:0000256" key="2">
    <source>
        <dbReference type="SAM" id="Phobius"/>
    </source>
</evidence>
<feature type="transmembrane region" description="Helical" evidence="2">
    <location>
        <begin position="337"/>
        <end position="357"/>
    </location>
</feature>
<dbReference type="KEGG" id="alj:G8D99_14955"/>
<evidence type="ECO:0000313" key="3">
    <source>
        <dbReference type="EMBL" id="QIO10175.1"/>
    </source>
</evidence>
<dbReference type="GO" id="GO:0005886">
    <property type="term" value="C:plasma membrane"/>
    <property type="evidence" value="ECO:0007669"/>
    <property type="project" value="TreeGrafter"/>
</dbReference>
<organism evidence="3 4">
    <name type="scientific">Acinetobacter lanii</name>
    <dbReference type="NCBI Taxonomy" id="2715163"/>
    <lineage>
        <taxon>Bacteria</taxon>
        <taxon>Pseudomonadati</taxon>
        <taxon>Pseudomonadota</taxon>
        <taxon>Gammaproteobacteria</taxon>
        <taxon>Moraxellales</taxon>
        <taxon>Moraxellaceae</taxon>
        <taxon>Acinetobacter</taxon>
    </lineage>
</organism>
<dbReference type="EMBL" id="CP049916">
    <property type="protein sequence ID" value="QIO10175.1"/>
    <property type="molecule type" value="Genomic_DNA"/>
</dbReference>
<reference evidence="3 4" key="1">
    <citation type="submission" date="2020-03" db="EMBL/GenBank/DDBJ databases">
        <authorList>
            <person name="Zhu W."/>
        </authorList>
    </citation>
    <scope>NUCLEOTIDE SEQUENCE [LARGE SCALE GENOMIC DNA]</scope>
    <source>
        <strain evidence="3 4">185</strain>
    </source>
</reference>
<sequence length="366" mass="41066">MQNKKFSKNFILAYSCFVLAPLFVVLMYLSLFAQDRYASSSTLLVKQVGEAAVTDSSGLGALLGASNTSSEDANILKTYISSRDMVEKLDREINLRNAFQVKKDPLFALDEDAPIEDVVKYFNRVVSVNLDEKTMMLEVNAQGFTPEYSLKLNNSILKNSEDFINDISQSIAQEQQNFAEQQLQESTDQLKQARDTLLKYQNENDIFDPALQAQAVATLVASLQNNLAQLKTEERTLLSYLNPIAPQVIAVQSQIESVEQQIENENAKLTSPSNTKLNQSVSEFEELKAQVGFATDLYKLSLASLEKSRLEASRKLKKLVVISTPRLAQDALYPRKMYLIITSFIVLNILFGIGALIRSIVREHKE</sequence>
<gene>
    <name evidence="3" type="ORF">G8D99_14955</name>
</gene>
<dbReference type="AlphaFoldDB" id="A0A6G8S7K8"/>
<name>A0A6G8S7K8_9GAMM</name>